<comment type="similarity">
    <text evidence="3 9">Belongs to the class I-like SAM-binding methyltransferase superfamily. TPMT family.</text>
</comment>
<feature type="binding site" evidence="9">
    <location>
        <position position="123"/>
    </location>
    <ligand>
        <name>S-adenosyl-L-methionine</name>
        <dbReference type="ChEBI" id="CHEBI:59789"/>
    </ligand>
</feature>
<comment type="caution">
    <text evidence="10">The sequence shown here is derived from an EMBL/GenBank/DDBJ whole genome shotgun (WGS) entry which is preliminary data.</text>
</comment>
<evidence type="ECO:0000313" key="10">
    <source>
        <dbReference type="EMBL" id="RFA32858.1"/>
    </source>
</evidence>
<dbReference type="GO" id="GO:0005737">
    <property type="term" value="C:cytoplasm"/>
    <property type="evidence" value="ECO:0007669"/>
    <property type="project" value="UniProtKB-SubCell"/>
</dbReference>
<dbReference type="InterPro" id="IPR022474">
    <property type="entry name" value="Thiopur_S-MeTfrase_Se/Te_detox"/>
</dbReference>
<name>A0A3E0WJ89_9GAMM</name>
<feature type="binding site" evidence="9">
    <location>
        <position position="10"/>
    </location>
    <ligand>
        <name>S-adenosyl-L-methionine</name>
        <dbReference type="ChEBI" id="CHEBI:59789"/>
    </ligand>
</feature>
<dbReference type="RefSeq" id="WP_116303700.1">
    <property type="nucleotide sequence ID" value="NZ_NFZV01000026.1"/>
</dbReference>
<comment type="catalytic activity">
    <reaction evidence="1 9">
        <text>S-adenosyl-L-methionine + a thiopurine = S-adenosyl-L-homocysteine + a thiopurine S-methylether.</text>
        <dbReference type="EC" id="2.1.1.67"/>
    </reaction>
</comment>
<evidence type="ECO:0000256" key="2">
    <source>
        <dbReference type="ARBA" id="ARBA00004496"/>
    </source>
</evidence>
<dbReference type="EMBL" id="NFZW01000025">
    <property type="protein sequence ID" value="RFA32858.1"/>
    <property type="molecule type" value="Genomic_DNA"/>
</dbReference>
<dbReference type="GO" id="GO:0008119">
    <property type="term" value="F:thiopurine S-methyltransferase activity"/>
    <property type="evidence" value="ECO:0007669"/>
    <property type="project" value="UniProtKB-UniRule"/>
</dbReference>
<protein>
    <recommendedName>
        <fullName evidence="4 9">Thiopurine S-methyltransferase</fullName>
        <ecNumber evidence="4 9">2.1.1.67</ecNumber>
    </recommendedName>
    <alternativeName>
        <fullName evidence="9">Thiopurine methyltransferase</fullName>
    </alternativeName>
</protein>
<accession>A0A3E0WJ89</accession>
<dbReference type="PROSITE" id="PS51585">
    <property type="entry name" value="SAM_MT_TPMT"/>
    <property type="match status" value="1"/>
</dbReference>
<dbReference type="EC" id="2.1.1.67" evidence="4 9"/>
<proteinExistence type="inferred from homology"/>
<keyword evidence="5 9" id="KW-0963">Cytoplasm</keyword>
<dbReference type="FunFam" id="3.40.50.150:FF:000101">
    <property type="entry name" value="Thiopurine S-methyltransferase"/>
    <property type="match status" value="1"/>
</dbReference>
<keyword evidence="6 9" id="KW-0489">Methyltransferase</keyword>
<dbReference type="GO" id="GO:0010038">
    <property type="term" value="P:response to metal ion"/>
    <property type="evidence" value="ECO:0007669"/>
    <property type="project" value="InterPro"/>
</dbReference>
<comment type="subcellular location">
    <subcellularLocation>
        <location evidence="2 9">Cytoplasm</location>
    </subcellularLocation>
</comment>
<keyword evidence="7 9" id="KW-0808">Transferase</keyword>
<reference evidence="11" key="1">
    <citation type="submission" date="2017-05" db="EMBL/GenBank/DDBJ databases">
        <authorList>
            <person name="Sharma S."/>
            <person name="Sidhu C."/>
            <person name="Pinnaka A.K."/>
        </authorList>
    </citation>
    <scope>NUCLEOTIDE SEQUENCE [LARGE SCALE GENOMIC DNA]</scope>
    <source>
        <strain evidence="11">AK93</strain>
    </source>
</reference>
<dbReference type="GO" id="GO:0032259">
    <property type="term" value="P:methylation"/>
    <property type="evidence" value="ECO:0007669"/>
    <property type="project" value="UniProtKB-KW"/>
</dbReference>
<dbReference type="InterPro" id="IPR029063">
    <property type="entry name" value="SAM-dependent_MTases_sf"/>
</dbReference>
<sequence>MDKQFWLDKWHKGEIGFHEGQPNSLLEQHWSTLGVAAGSAVLVPLCGKAQDLRWLAEQGLRVIGIELAQTAIEAFFAEQGWVPERDEQGPYQRYRAGGVELYCGDIFDLPALALDEVGVVYDRAALIAFPPELRRSYAAMLQEALPELKQLFLITLEYPQAEMSGPPFSVAEDEIRTLYGAQFGIEQLAHAEPERRFRQTTLSYLTESAWWLKK</sequence>
<evidence type="ECO:0000256" key="3">
    <source>
        <dbReference type="ARBA" id="ARBA00008145"/>
    </source>
</evidence>
<dbReference type="CDD" id="cd02440">
    <property type="entry name" value="AdoMet_MTases"/>
    <property type="match status" value="1"/>
</dbReference>
<dbReference type="PANTHER" id="PTHR10259:SF11">
    <property type="entry name" value="THIOPURINE S-METHYLTRANSFERASE"/>
    <property type="match status" value="1"/>
</dbReference>
<evidence type="ECO:0000256" key="1">
    <source>
        <dbReference type="ARBA" id="ARBA00000903"/>
    </source>
</evidence>
<evidence type="ECO:0000313" key="11">
    <source>
        <dbReference type="Proteomes" id="UP000256763"/>
    </source>
</evidence>
<evidence type="ECO:0000256" key="9">
    <source>
        <dbReference type="HAMAP-Rule" id="MF_00812"/>
    </source>
</evidence>
<feature type="binding site" evidence="9">
    <location>
        <position position="45"/>
    </location>
    <ligand>
        <name>S-adenosyl-L-methionine</name>
        <dbReference type="ChEBI" id="CHEBI:59789"/>
    </ligand>
</feature>
<dbReference type="InterPro" id="IPR008854">
    <property type="entry name" value="TPMT"/>
</dbReference>
<organism evidence="10 11">
    <name type="scientific">Alkalilimnicola ehrlichii</name>
    <dbReference type="NCBI Taxonomy" id="351052"/>
    <lineage>
        <taxon>Bacteria</taxon>
        <taxon>Pseudomonadati</taxon>
        <taxon>Pseudomonadota</taxon>
        <taxon>Gammaproteobacteria</taxon>
        <taxon>Chromatiales</taxon>
        <taxon>Ectothiorhodospiraceae</taxon>
        <taxon>Alkalilimnicola</taxon>
    </lineage>
</organism>
<dbReference type="Pfam" id="PF05724">
    <property type="entry name" value="TPMT"/>
    <property type="match status" value="1"/>
</dbReference>
<evidence type="ECO:0000256" key="4">
    <source>
        <dbReference type="ARBA" id="ARBA00011905"/>
    </source>
</evidence>
<dbReference type="Gene3D" id="3.40.50.150">
    <property type="entry name" value="Vaccinia Virus protein VP39"/>
    <property type="match status" value="1"/>
</dbReference>
<dbReference type="NCBIfam" id="NF009732">
    <property type="entry name" value="PRK13255.1"/>
    <property type="match status" value="1"/>
</dbReference>
<dbReference type="Proteomes" id="UP000256763">
    <property type="component" value="Unassembled WGS sequence"/>
</dbReference>
<keyword evidence="11" id="KW-1185">Reference proteome</keyword>
<evidence type="ECO:0000256" key="6">
    <source>
        <dbReference type="ARBA" id="ARBA00022603"/>
    </source>
</evidence>
<dbReference type="OrthoDB" id="9778208at2"/>
<evidence type="ECO:0000256" key="5">
    <source>
        <dbReference type="ARBA" id="ARBA00022490"/>
    </source>
</evidence>
<dbReference type="InterPro" id="IPR025835">
    <property type="entry name" value="Thiopurine_S-MeTrfase"/>
</dbReference>
<dbReference type="SUPFAM" id="SSF53335">
    <property type="entry name" value="S-adenosyl-L-methionine-dependent methyltransferases"/>
    <property type="match status" value="1"/>
</dbReference>
<evidence type="ECO:0000256" key="7">
    <source>
        <dbReference type="ARBA" id="ARBA00022679"/>
    </source>
</evidence>
<dbReference type="PANTHER" id="PTHR10259">
    <property type="entry name" value="THIOPURINE S-METHYLTRANSFERASE"/>
    <property type="match status" value="1"/>
</dbReference>
<gene>
    <name evidence="9" type="primary">tpm</name>
    <name evidence="10" type="ORF">CAL65_18870</name>
</gene>
<evidence type="ECO:0000256" key="8">
    <source>
        <dbReference type="ARBA" id="ARBA00022691"/>
    </source>
</evidence>
<dbReference type="PIRSF" id="PIRSF023956">
    <property type="entry name" value="Thiopurine_S-methyltransferase"/>
    <property type="match status" value="1"/>
</dbReference>
<dbReference type="NCBIfam" id="TIGR03840">
    <property type="entry name" value="TMPT_Se_Te"/>
    <property type="match status" value="1"/>
</dbReference>
<dbReference type="AlphaFoldDB" id="A0A3E0WJ89"/>
<dbReference type="HAMAP" id="MF_00812">
    <property type="entry name" value="Thiopur_methtran"/>
    <property type="match status" value="1"/>
</dbReference>
<keyword evidence="8 9" id="KW-0949">S-adenosyl-L-methionine</keyword>
<feature type="binding site" evidence="9">
    <location>
        <position position="66"/>
    </location>
    <ligand>
        <name>S-adenosyl-L-methionine</name>
        <dbReference type="ChEBI" id="CHEBI:59789"/>
    </ligand>
</feature>